<dbReference type="Pfam" id="PF04895">
    <property type="entry name" value="Nre_C"/>
    <property type="match status" value="1"/>
</dbReference>
<organism evidence="4 5">
    <name type="scientific">Methanobacterium congolense</name>
    <dbReference type="NCBI Taxonomy" id="118062"/>
    <lineage>
        <taxon>Archaea</taxon>
        <taxon>Methanobacteriati</taxon>
        <taxon>Methanobacteriota</taxon>
        <taxon>Methanomada group</taxon>
        <taxon>Methanobacteria</taxon>
        <taxon>Methanobacteriales</taxon>
        <taxon>Methanobacteriaceae</taxon>
        <taxon>Methanobacterium</taxon>
    </lineage>
</organism>
<accession>A0A1D3KZZ0</accession>
<dbReference type="GeneID" id="30411178"/>
<dbReference type="HAMAP" id="MF_02096">
    <property type="entry name" value="Nre"/>
    <property type="match status" value="1"/>
</dbReference>
<reference evidence="4 5" key="1">
    <citation type="submission" date="2016-08" db="EMBL/GenBank/DDBJ databases">
        <authorList>
            <person name="Seilhamer J.J."/>
        </authorList>
    </citation>
    <scope>NUCLEOTIDE SEQUENCE [LARGE SCALE GENOMIC DNA]</scope>
    <source>
        <strain evidence="4">Buetzberg</strain>
    </source>
</reference>
<sequence>MINGKTAYLKKLTSRMKMQSVDVGKELEGSTPPSVFIGSWNYPKVYAGPMIAPLQGDTTIMDTPESWIPQEKTQEDIIGYRLNLVRGKQLVGIRDLENNFVEKLQEISLASNSIDSEAEFGKKPRGVSFSDEHAPHGPSALIQKFDIDSVKWDHELEKTYYDSDLRASDALMDLHKKEVPFSSMQKAFSVGAMGVGKRRRLVPTRWSITACDSTIADHLLNEVRYYDLIDSHRVYEFSSLNNYYAILLLPLEWQYEWMEAFLHVLGREELIFSDYEENGGKKGYSRVGGCYYTCKMGVLEELARIKKQAGAIVLREAYNGYVPLGVFNVRENVRHAMSQPYHEFEDMKSALNYISTKLKLPMDKFVKQSDLLKELLQSRQTTLDAFIQKRF</sequence>
<proteinExistence type="inferred from homology"/>
<dbReference type="InterPro" id="IPR033167">
    <property type="entry name" value="Nre"/>
</dbReference>
<protein>
    <recommendedName>
        <fullName evidence="1">DNA repair protein</fullName>
    </recommendedName>
</protein>
<dbReference type="EMBL" id="LT607756">
    <property type="protein sequence ID" value="SCG84895.1"/>
    <property type="molecule type" value="Genomic_DNA"/>
</dbReference>
<keyword evidence="1" id="KW-0227">DNA damage</keyword>
<evidence type="ECO:0000313" key="4">
    <source>
        <dbReference type="EMBL" id="SCG84895.1"/>
    </source>
</evidence>
<dbReference type="PATRIC" id="fig|129848.4.peg.318"/>
<dbReference type="KEGG" id="mcub:MCBB_0314"/>
<dbReference type="Pfam" id="PF04894">
    <property type="entry name" value="Nre_N"/>
    <property type="match status" value="1"/>
</dbReference>
<dbReference type="PANTHER" id="PTHR38136">
    <property type="entry name" value="DNA REPAIR PROTEIN"/>
    <property type="match status" value="1"/>
</dbReference>
<comment type="function">
    <text evidence="1">Involved in DNA damage repair.</text>
</comment>
<feature type="domain" description="Archaeal Nre N-terminal" evidence="2">
    <location>
        <begin position="9"/>
        <end position="262"/>
    </location>
</feature>
<evidence type="ECO:0000259" key="3">
    <source>
        <dbReference type="Pfam" id="PF04895"/>
    </source>
</evidence>
<feature type="domain" description="Archaeal Nre C-terminal" evidence="3">
    <location>
        <begin position="277"/>
        <end position="386"/>
    </location>
</feature>
<dbReference type="Proteomes" id="UP000094707">
    <property type="component" value="Chromosome I"/>
</dbReference>
<dbReference type="STRING" id="118062.MCBB_0314"/>
<evidence type="ECO:0000256" key="1">
    <source>
        <dbReference type="HAMAP-Rule" id="MF_02096"/>
    </source>
</evidence>
<keyword evidence="5" id="KW-1185">Reference proteome</keyword>
<comment type="caution">
    <text evidence="1">Lacks conserved residue(s) required for the propagation of feature annotation.</text>
</comment>
<keyword evidence="1" id="KW-0234">DNA repair</keyword>
<dbReference type="GO" id="GO:0006281">
    <property type="term" value="P:DNA repair"/>
    <property type="evidence" value="ECO:0007669"/>
    <property type="project" value="UniProtKB-UniRule"/>
</dbReference>
<dbReference type="OrthoDB" id="6609at2157"/>
<comment type="similarity">
    <text evidence="1">Belongs to the Nre family.</text>
</comment>
<dbReference type="InterPro" id="IPR006978">
    <property type="entry name" value="Nre_N"/>
</dbReference>
<dbReference type="AlphaFoldDB" id="A0A1D3KZZ0"/>
<gene>
    <name evidence="4" type="ORF">MCBB_0314</name>
</gene>
<dbReference type="PANTHER" id="PTHR38136:SF2">
    <property type="entry name" value="DNA REPAIR PROTEIN"/>
    <property type="match status" value="1"/>
</dbReference>
<evidence type="ECO:0000259" key="2">
    <source>
        <dbReference type="Pfam" id="PF04894"/>
    </source>
</evidence>
<evidence type="ECO:0000313" key="5">
    <source>
        <dbReference type="Proteomes" id="UP000094707"/>
    </source>
</evidence>
<dbReference type="InterPro" id="IPR006979">
    <property type="entry name" value="Nre_C"/>
</dbReference>
<name>A0A1D3KZZ0_9EURY</name>
<dbReference type="RefSeq" id="WP_171899065.1">
    <property type="nucleotide sequence ID" value="NZ_LT607756.1"/>
</dbReference>